<dbReference type="Pfam" id="PF00903">
    <property type="entry name" value="Glyoxalase"/>
    <property type="match status" value="1"/>
</dbReference>
<evidence type="ECO:0000313" key="2">
    <source>
        <dbReference type="EMBL" id="GAA2689437.1"/>
    </source>
</evidence>
<dbReference type="CDD" id="cd06587">
    <property type="entry name" value="VOC"/>
    <property type="match status" value="1"/>
</dbReference>
<dbReference type="Gene3D" id="3.10.180.10">
    <property type="entry name" value="2,3-Dihydroxybiphenyl 1,2-Dioxygenase, domain 1"/>
    <property type="match status" value="1"/>
</dbReference>
<dbReference type="InterPro" id="IPR029068">
    <property type="entry name" value="Glyas_Bleomycin-R_OHBP_Dase"/>
</dbReference>
<keyword evidence="3" id="KW-1185">Reference proteome</keyword>
<dbReference type="Proteomes" id="UP001500994">
    <property type="component" value="Unassembled WGS sequence"/>
</dbReference>
<protein>
    <recommendedName>
        <fullName evidence="1">VOC domain-containing protein</fullName>
    </recommendedName>
</protein>
<dbReference type="SUPFAM" id="SSF54593">
    <property type="entry name" value="Glyoxalase/Bleomycin resistance protein/Dihydroxybiphenyl dioxygenase"/>
    <property type="match status" value="1"/>
</dbReference>
<comment type="caution">
    <text evidence="2">The sequence shown here is derived from an EMBL/GenBank/DDBJ whole genome shotgun (WGS) entry which is preliminary data.</text>
</comment>
<organism evidence="2 3">
    <name type="scientific">Streptomyces lunalinharesii</name>
    <dbReference type="NCBI Taxonomy" id="333384"/>
    <lineage>
        <taxon>Bacteria</taxon>
        <taxon>Bacillati</taxon>
        <taxon>Actinomycetota</taxon>
        <taxon>Actinomycetes</taxon>
        <taxon>Kitasatosporales</taxon>
        <taxon>Streptomycetaceae</taxon>
        <taxon>Streptomyces</taxon>
    </lineage>
</organism>
<evidence type="ECO:0000259" key="1">
    <source>
        <dbReference type="PROSITE" id="PS51819"/>
    </source>
</evidence>
<dbReference type="InterPro" id="IPR004360">
    <property type="entry name" value="Glyas_Fos-R_dOase_dom"/>
</dbReference>
<sequence>MVSAAACRRAAPPRLSVTRTLHARSAQEAWCGSALGLVHVDERLEMPEAGVRTVVLSDAGGLRVEFVERPGSSPAAPAAPFTVTAVQTFAHLALQVPYLDAAFGRLTGECGAAPVSPPASGVTTGMRYAYIADPEGNLLELIEV</sequence>
<name>A0ABN3SYR6_9ACTN</name>
<dbReference type="InterPro" id="IPR037523">
    <property type="entry name" value="VOC_core"/>
</dbReference>
<accession>A0ABN3SYR6</accession>
<proteinExistence type="predicted"/>
<dbReference type="PROSITE" id="PS51819">
    <property type="entry name" value="VOC"/>
    <property type="match status" value="1"/>
</dbReference>
<reference evidence="2 3" key="1">
    <citation type="journal article" date="2019" name="Int. J. Syst. Evol. Microbiol.">
        <title>The Global Catalogue of Microorganisms (GCM) 10K type strain sequencing project: providing services to taxonomists for standard genome sequencing and annotation.</title>
        <authorList>
            <consortium name="The Broad Institute Genomics Platform"/>
            <consortium name="The Broad Institute Genome Sequencing Center for Infectious Disease"/>
            <person name="Wu L."/>
            <person name="Ma J."/>
        </authorList>
    </citation>
    <scope>NUCLEOTIDE SEQUENCE [LARGE SCALE GENOMIC DNA]</scope>
    <source>
        <strain evidence="2 3">JCM 16374</strain>
    </source>
</reference>
<evidence type="ECO:0000313" key="3">
    <source>
        <dbReference type="Proteomes" id="UP001500994"/>
    </source>
</evidence>
<dbReference type="EMBL" id="BAAARK010000048">
    <property type="protein sequence ID" value="GAA2689437.1"/>
    <property type="molecule type" value="Genomic_DNA"/>
</dbReference>
<feature type="domain" description="VOC" evidence="1">
    <location>
        <begin position="19"/>
        <end position="144"/>
    </location>
</feature>
<gene>
    <name evidence="2" type="ORF">GCM10009864_74260</name>
</gene>